<reference evidence="1" key="1">
    <citation type="submission" date="2020-08" db="EMBL/GenBank/DDBJ databases">
        <title>Genome public.</title>
        <authorList>
            <person name="Liu C."/>
            <person name="Sun Q."/>
        </authorList>
    </citation>
    <scope>NUCLEOTIDE SEQUENCE</scope>
    <source>
        <strain evidence="1">NSJ-51</strain>
    </source>
</reference>
<name>A0A8J6M8Q0_9FIRM</name>
<dbReference type="Proteomes" id="UP000661435">
    <property type="component" value="Unassembled WGS sequence"/>
</dbReference>
<organism evidence="1 2">
    <name type="scientific">Lawsonibacter hominis</name>
    <dbReference type="NCBI Taxonomy" id="2763053"/>
    <lineage>
        <taxon>Bacteria</taxon>
        <taxon>Bacillati</taxon>
        <taxon>Bacillota</taxon>
        <taxon>Clostridia</taxon>
        <taxon>Eubacteriales</taxon>
        <taxon>Oscillospiraceae</taxon>
        <taxon>Lawsonibacter</taxon>
    </lineage>
</organism>
<evidence type="ECO:0000313" key="2">
    <source>
        <dbReference type="Proteomes" id="UP000661435"/>
    </source>
</evidence>
<protein>
    <submittedName>
        <fullName evidence="1">Uncharacterized protein</fullName>
    </submittedName>
</protein>
<accession>A0A8J6M8Q0</accession>
<gene>
    <name evidence="1" type="ORF">H8S57_09570</name>
</gene>
<keyword evidence="2" id="KW-1185">Reference proteome</keyword>
<sequence>MTPEQVELLRSVSLLLPGTKLARVEPMERNSMRITDRDGDLFLQRCHPTGRWSCCPSTNPPKISLPQERRKHHAAM</sequence>
<dbReference type="EMBL" id="JACOPP010000011">
    <property type="protein sequence ID" value="MBC5733971.1"/>
    <property type="molecule type" value="Genomic_DNA"/>
</dbReference>
<dbReference type="RefSeq" id="WP_186907856.1">
    <property type="nucleotide sequence ID" value="NZ_JACOPP010000011.1"/>
</dbReference>
<dbReference type="AlphaFoldDB" id="A0A8J6M8Q0"/>
<evidence type="ECO:0000313" key="1">
    <source>
        <dbReference type="EMBL" id="MBC5733971.1"/>
    </source>
</evidence>
<proteinExistence type="predicted"/>
<comment type="caution">
    <text evidence="1">The sequence shown here is derived from an EMBL/GenBank/DDBJ whole genome shotgun (WGS) entry which is preliminary data.</text>
</comment>